<keyword evidence="3" id="KW-1185">Reference proteome</keyword>
<dbReference type="Proteomes" id="UP000680750">
    <property type="component" value="Chromosome"/>
</dbReference>
<reference evidence="2" key="1">
    <citation type="submission" date="2020-08" db="EMBL/GenBank/DDBJ databases">
        <title>Whole genome shotgun sequence of Actinocatenispora sera NBRC 101916.</title>
        <authorList>
            <person name="Komaki H."/>
            <person name="Tamura T."/>
        </authorList>
    </citation>
    <scope>NUCLEOTIDE SEQUENCE</scope>
    <source>
        <strain evidence="2">NBRC 101916</strain>
    </source>
</reference>
<organism evidence="2 3">
    <name type="scientific">Actinocatenispora sera</name>
    <dbReference type="NCBI Taxonomy" id="390989"/>
    <lineage>
        <taxon>Bacteria</taxon>
        <taxon>Bacillati</taxon>
        <taxon>Actinomycetota</taxon>
        <taxon>Actinomycetes</taxon>
        <taxon>Micromonosporales</taxon>
        <taxon>Micromonosporaceae</taxon>
        <taxon>Actinocatenispora</taxon>
    </lineage>
</organism>
<evidence type="ECO:0000313" key="2">
    <source>
        <dbReference type="EMBL" id="BCJ31809.1"/>
    </source>
</evidence>
<dbReference type="KEGG" id="aser:Asera_59170"/>
<dbReference type="EMBL" id="AP023354">
    <property type="protein sequence ID" value="BCJ31809.1"/>
    <property type="molecule type" value="Genomic_DNA"/>
</dbReference>
<accession>A0A810L982</accession>
<feature type="region of interest" description="Disordered" evidence="1">
    <location>
        <begin position="1"/>
        <end position="21"/>
    </location>
</feature>
<protein>
    <submittedName>
        <fullName evidence="2">Uncharacterized protein</fullName>
    </submittedName>
</protein>
<dbReference type="AlphaFoldDB" id="A0A810L982"/>
<gene>
    <name evidence="2" type="ORF">Asera_59170</name>
</gene>
<name>A0A810L982_9ACTN</name>
<evidence type="ECO:0000256" key="1">
    <source>
        <dbReference type="SAM" id="MobiDB-lite"/>
    </source>
</evidence>
<evidence type="ECO:0000313" key="3">
    <source>
        <dbReference type="Proteomes" id="UP000680750"/>
    </source>
</evidence>
<sequence length="102" mass="11408">MRPSSWDSTAPHRARRAVTRAPSRAEFAFNETYLRTKTVHAWTAPGRHVPRERISPDPGSIAVAGEQRQLLVGMLGWWRESCPTVPVQPIVALGSPVEQLLR</sequence>
<proteinExistence type="predicted"/>